<sequence>MADRYGQRDFKKDPVVDRPEFLFAHGSADGRGKPKGSLECVAVWDNASGRGGLKSWGLAWAPGTMLPGLRWRIREDGFWELA</sequence>
<reference evidence="1" key="1">
    <citation type="submission" date="2021-07" db="EMBL/GenBank/DDBJ databases">
        <title>Complete genome sequences of four Thermus thermophilus strains isolated from Arima Hot Spring in Japan.</title>
        <authorList>
            <person name="Tomariguchi N."/>
            <person name="Ueno Y."/>
            <person name="Miyazaki K."/>
        </authorList>
    </citation>
    <scope>NUCLEOTIDE SEQUENCE</scope>
    <source>
        <strain evidence="1">AA1-1</strain>
        <plasmid evidence="1">pAA1-1b</plasmid>
    </source>
</reference>
<dbReference type="EMBL" id="AP024927">
    <property type="protein sequence ID" value="BCZ87948.1"/>
    <property type="molecule type" value="Genomic_DNA"/>
</dbReference>
<name>A0AAD1KW15_THETH</name>
<gene>
    <name evidence="1" type="ORF">TthAA11_21300</name>
</gene>
<organism evidence="1 2">
    <name type="scientific">Thermus thermophilus</name>
    <dbReference type="NCBI Taxonomy" id="274"/>
    <lineage>
        <taxon>Bacteria</taxon>
        <taxon>Thermotogati</taxon>
        <taxon>Deinococcota</taxon>
        <taxon>Deinococci</taxon>
        <taxon>Thermales</taxon>
        <taxon>Thermaceae</taxon>
        <taxon>Thermus</taxon>
    </lineage>
</organism>
<evidence type="ECO:0000313" key="1">
    <source>
        <dbReference type="EMBL" id="BCZ87948.1"/>
    </source>
</evidence>
<accession>A0AAD1KW15</accession>
<keyword evidence="1" id="KW-0614">Plasmid</keyword>
<dbReference type="Proteomes" id="UP000825379">
    <property type="component" value="Plasmid pAA1-1b"/>
</dbReference>
<geneLocation type="plasmid" evidence="1 2">
    <name>pAA1-1b</name>
</geneLocation>
<evidence type="ECO:0000313" key="2">
    <source>
        <dbReference type="Proteomes" id="UP000825379"/>
    </source>
</evidence>
<dbReference type="AlphaFoldDB" id="A0AAD1KW15"/>
<protein>
    <submittedName>
        <fullName evidence="1">Uncharacterized protein</fullName>
    </submittedName>
</protein>
<proteinExistence type="predicted"/>